<sequence length="72" mass="8595">MSPWRNMLRHQYNWMLADCFDDPPGRAEHDWWETNRCPVNACPLVASIAELREQPNYLLQPEAVIAQSLRRW</sequence>
<dbReference type="Proteomes" id="UP000830835">
    <property type="component" value="Unassembled WGS sequence"/>
</dbReference>
<comment type="caution">
    <text evidence="1">The sequence shown here is derived from an EMBL/GenBank/DDBJ whole genome shotgun (WGS) entry which is preliminary data.</text>
</comment>
<gene>
    <name evidence="1" type="ORF">JX360_06975</name>
</gene>
<keyword evidence="2" id="KW-1185">Reference proteome</keyword>
<name>A0ABT0CBB6_THEVL</name>
<proteinExistence type="predicted"/>
<evidence type="ECO:0000313" key="2">
    <source>
        <dbReference type="Proteomes" id="UP000830835"/>
    </source>
</evidence>
<accession>A0ABT0CBB6</accession>
<reference evidence="1" key="1">
    <citation type="submission" date="2021-02" db="EMBL/GenBank/DDBJ databases">
        <title>The CRISPR/cas machinery reduction and long-range gene transfer in the hot spring cyanobacterium Synechococcus.</title>
        <authorList>
            <person name="Dvorak P."/>
            <person name="Jahodarova E."/>
            <person name="Hasler P."/>
            <person name="Poulickova A."/>
        </authorList>
    </citation>
    <scope>NUCLEOTIDE SEQUENCE</scope>
    <source>
        <strain evidence="1">Rupite</strain>
    </source>
</reference>
<dbReference type="EMBL" id="JAFIRA010000013">
    <property type="protein sequence ID" value="MCJ2542650.1"/>
    <property type="molecule type" value="Genomic_DNA"/>
</dbReference>
<protein>
    <submittedName>
        <fullName evidence="1">Uncharacterized protein</fullName>
    </submittedName>
</protein>
<dbReference type="RefSeq" id="WP_244349922.1">
    <property type="nucleotide sequence ID" value="NZ_JAFIRA010000013.1"/>
</dbReference>
<organism evidence="1 2">
    <name type="scientific">Thermostichus vulcanus str. 'Rupite'</name>
    <dbReference type="NCBI Taxonomy" id="2813851"/>
    <lineage>
        <taxon>Bacteria</taxon>
        <taxon>Bacillati</taxon>
        <taxon>Cyanobacteriota</taxon>
        <taxon>Cyanophyceae</taxon>
        <taxon>Thermostichales</taxon>
        <taxon>Thermostichaceae</taxon>
        <taxon>Thermostichus</taxon>
    </lineage>
</organism>
<evidence type="ECO:0000313" key="1">
    <source>
        <dbReference type="EMBL" id="MCJ2542650.1"/>
    </source>
</evidence>